<dbReference type="GO" id="GO:0008296">
    <property type="term" value="F:3'-5'-DNA exonuclease activity"/>
    <property type="evidence" value="ECO:0007669"/>
    <property type="project" value="TreeGrafter"/>
</dbReference>
<dbReference type="GO" id="GO:0046872">
    <property type="term" value="F:metal ion binding"/>
    <property type="evidence" value="ECO:0007669"/>
    <property type="project" value="UniProtKB-KW"/>
</dbReference>
<dbReference type="SUPFAM" id="SSF53098">
    <property type="entry name" value="Ribonuclease H-like"/>
    <property type="match status" value="1"/>
</dbReference>
<evidence type="ECO:0000259" key="8">
    <source>
        <dbReference type="SMART" id="SM00479"/>
    </source>
</evidence>
<dbReference type="InterPro" id="IPR036397">
    <property type="entry name" value="RNaseH_sf"/>
</dbReference>
<evidence type="ECO:0000256" key="5">
    <source>
        <dbReference type="ARBA" id="ARBA00022839"/>
    </source>
</evidence>
<evidence type="ECO:0000256" key="6">
    <source>
        <dbReference type="ARBA" id="ARBA00022842"/>
    </source>
</evidence>
<dbReference type="CDD" id="cd06127">
    <property type="entry name" value="DEDDh"/>
    <property type="match status" value="1"/>
</dbReference>
<dbReference type="Gene3D" id="3.30.420.10">
    <property type="entry name" value="Ribonuclease H-like superfamily/Ribonuclease H"/>
    <property type="match status" value="1"/>
</dbReference>
<dbReference type="InterPro" id="IPR040393">
    <property type="entry name" value="TREX1/2"/>
</dbReference>
<evidence type="ECO:0000256" key="1">
    <source>
        <dbReference type="ARBA" id="ARBA00001946"/>
    </source>
</evidence>
<evidence type="ECO:0000256" key="2">
    <source>
        <dbReference type="ARBA" id="ARBA00022722"/>
    </source>
</evidence>
<evidence type="ECO:0000256" key="4">
    <source>
        <dbReference type="ARBA" id="ARBA00022801"/>
    </source>
</evidence>
<evidence type="ECO:0000313" key="9">
    <source>
        <dbReference type="EMBL" id="RWR76469.1"/>
    </source>
</evidence>
<evidence type="ECO:0000256" key="3">
    <source>
        <dbReference type="ARBA" id="ARBA00022723"/>
    </source>
</evidence>
<dbReference type="GO" id="GO:0005737">
    <property type="term" value="C:cytoplasm"/>
    <property type="evidence" value="ECO:0007669"/>
    <property type="project" value="TreeGrafter"/>
</dbReference>
<dbReference type="STRING" id="337451.A0A3S3Q0Q1"/>
<keyword evidence="2" id="KW-0540">Nuclease</keyword>
<dbReference type="PANTHER" id="PTHR13058">
    <property type="entry name" value="THREE PRIME REPAIR EXONUCLEASE 1, 2"/>
    <property type="match status" value="1"/>
</dbReference>
<name>A0A3S3Q0Q1_9MAGN</name>
<dbReference type="PANTHER" id="PTHR13058:SF19">
    <property type="entry name" value="LD40940P"/>
    <property type="match status" value="1"/>
</dbReference>
<dbReference type="AlphaFoldDB" id="A0A3S3Q0Q1"/>
<dbReference type="GO" id="GO:0006308">
    <property type="term" value="P:DNA catabolic process"/>
    <property type="evidence" value="ECO:0007669"/>
    <property type="project" value="TreeGrafter"/>
</dbReference>
<comment type="cofactor">
    <cofactor evidence="1">
        <name>Mg(2+)</name>
        <dbReference type="ChEBI" id="CHEBI:18420"/>
    </cofactor>
</comment>
<sequence length="358" mass="40170">MMQFHSFNAITPAFQDCSWRAQIFLKGNCLFQTTMSLASIWSGNFYHLRNTLTSSNSFKLLRLGTYGTSQTMLDKGRSNARSLTTKVEARNRKPQSNQSYGVKLELLDGTVIRKTKPKAKKLQLQEFKIIKYCDIQPKIADAKVSGKVVAVLVFDIETTGFCKNRDRIIEVAIQDLRGGKNSTFQTLVNPERYVPNAHIHGISSHMVNKPDIPRWKDLAPILLHFVRSRQIDGGPVLLVAHNGRSFDVPFIVKEFAGYAICVARVHVISTITFISTYFIGKLTTSDLPVQSRTKLSSWNLQALGEHYGIPLAGTAHRAMSDVNLLSLILQKMTFDLKLTVSSLLDRSFMVSKLTQVSD</sequence>
<comment type="caution">
    <text evidence="9">The sequence shown here is derived from an EMBL/GenBank/DDBJ whole genome shotgun (WGS) entry which is preliminary data.</text>
</comment>
<keyword evidence="6" id="KW-0460">Magnesium</keyword>
<keyword evidence="3" id="KW-0479">Metal-binding</keyword>
<protein>
    <submittedName>
        <fullName evidence="9">Exonuclease DPD1, chloroplastic/mitochondrial isoform X1</fullName>
    </submittedName>
</protein>
<gene>
    <name evidence="9" type="ORF">CKAN_00491100</name>
</gene>
<evidence type="ECO:0000313" key="10">
    <source>
        <dbReference type="Proteomes" id="UP000283530"/>
    </source>
</evidence>
<dbReference type="Proteomes" id="UP000283530">
    <property type="component" value="Unassembled WGS sequence"/>
</dbReference>
<dbReference type="SMART" id="SM00479">
    <property type="entry name" value="EXOIII"/>
    <property type="match status" value="1"/>
</dbReference>
<feature type="domain" description="Exonuclease" evidence="8">
    <location>
        <begin position="150"/>
        <end position="338"/>
    </location>
</feature>
<organism evidence="9 10">
    <name type="scientific">Cinnamomum micranthum f. kanehirae</name>
    <dbReference type="NCBI Taxonomy" id="337451"/>
    <lineage>
        <taxon>Eukaryota</taxon>
        <taxon>Viridiplantae</taxon>
        <taxon>Streptophyta</taxon>
        <taxon>Embryophyta</taxon>
        <taxon>Tracheophyta</taxon>
        <taxon>Spermatophyta</taxon>
        <taxon>Magnoliopsida</taxon>
        <taxon>Magnoliidae</taxon>
        <taxon>Laurales</taxon>
        <taxon>Lauraceae</taxon>
        <taxon>Cinnamomum</taxon>
    </lineage>
</organism>
<evidence type="ECO:0000256" key="7">
    <source>
        <dbReference type="ARBA" id="ARBA00025769"/>
    </source>
</evidence>
<dbReference type="OrthoDB" id="10250935at2759"/>
<dbReference type="InterPro" id="IPR012337">
    <property type="entry name" value="RNaseH-like_sf"/>
</dbReference>
<dbReference type="Pfam" id="PF00929">
    <property type="entry name" value="RNase_T"/>
    <property type="match status" value="1"/>
</dbReference>
<keyword evidence="4" id="KW-0378">Hydrolase</keyword>
<keyword evidence="5 9" id="KW-0269">Exonuclease</keyword>
<reference evidence="9 10" key="1">
    <citation type="journal article" date="2019" name="Nat. Plants">
        <title>Stout camphor tree genome fills gaps in understanding of flowering plant genome evolution.</title>
        <authorList>
            <person name="Chaw S.M."/>
            <person name="Liu Y.C."/>
            <person name="Wu Y.W."/>
            <person name="Wang H.Y."/>
            <person name="Lin C.I."/>
            <person name="Wu C.S."/>
            <person name="Ke H.M."/>
            <person name="Chang L.Y."/>
            <person name="Hsu C.Y."/>
            <person name="Yang H.T."/>
            <person name="Sudianto E."/>
            <person name="Hsu M.H."/>
            <person name="Wu K.P."/>
            <person name="Wang L.N."/>
            <person name="Leebens-Mack J.H."/>
            <person name="Tsai I.J."/>
        </authorList>
    </citation>
    <scope>NUCLEOTIDE SEQUENCE [LARGE SCALE GENOMIC DNA]</scope>
    <source>
        <strain evidence="10">cv. Chaw 1501</strain>
        <tissue evidence="9">Young leaves</tissue>
    </source>
</reference>
<dbReference type="EMBL" id="QPKB01000002">
    <property type="protein sequence ID" value="RWR76469.1"/>
    <property type="molecule type" value="Genomic_DNA"/>
</dbReference>
<accession>A0A3S3Q0Q1</accession>
<keyword evidence="10" id="KW-1185">Reference proteome</keyword>
<dbReference type="GO" id="GO:0003676">
    <property type="term" value="F:nucleic acid binding"/>
    <property type="evidence" value="ECO:0007669"/>
    <property type="project" value="InterPro"/>
</dbReference>
<proteinExistence type="inferred from homology"/>
<comment type="similarity">
    <text evidence="7">Belongs to the exonuclease superfamily. TREX family.</text>
</comment>
<dbReference type="InterPro" id="IPR013520">
    <property type="entry name" value="Ribonucl_H"/>
</dbReference>